<organism evidence="1 2">
    <name type="scientific">Cryptolaemus montrouzieri</name>
    <dbReference type="NCBI Taxonomy" id="559131"/>
    <lineage>
        <taxon>Eukaryota</taxon>
        <taxon>Metazoa</taxon>
        <taxon>Ecdysozoa</taxon>
        <taxon>Arthropoda</taxon>
        <taxon>Hexapoda</taxon>
        <taxon>Insecta</taxon>
        <taxon>Pterygota</taxon>
        <taxon>Neoptera</taxon>
        <taxon>Endopterygota</taxon>
        <taxon>Coleoptera</taxon>
        <taxon>Polyphaga</taxon>
        <taxon>Cucujiformia</taxon>
        <taxon>Coccinelloidea</taxon>
        <taxon>Coccinellidae</taxon>
        <taxon>Scymninae</taxon>
        <taxon>Scymnini</taxon>
        <taxon>Cryptolaemus</taxon>
    </lineage>
</organism>
<evidence type="ECO:0000313" key="2">
    <source>
        <dbReference type="Proteomes" id="UP001516400"/>
    </source>
</evidence>
<reference evidence="1 2" key="1">
    <citation type="journal article" date="2021" name="BMC Biol.">
        <title>Horizontally acquired antibacterial genes associated with adaptive radiation of ladybird beetles.</title>
        <authorList>
            <person name="Li H.S."/>
            <person name="Tang X.F."/>
            <person name="Huang Y.H."/>
            <person name="Xu Z.Y."/>
            <person name="Chen M.L."/>
            <person name="Du X.Y."/>
            <person name="Qiu B.Y."/>
            <person name="Chen P.T."/>
            <person name="Zhang W."/>
            <person name="Slipinski A."/>
            <person name="Escalona H.E."/>
            <person name="Waterhouse R.M."/>
            <person name="Zwick A."/>
            <person name="Pang H."/>
        </authorList>
    </citation>
    <scope>NUCLEOTIDE SEQUENCE [LARGE SCALE GENOMIC DNA]</scope>
    <source>
        <strain evidence="1">SYSU2018</strain>
    </source>
</reference>
<gene>
    <name evidence="1" type="ORF">HHI36_002314</name>
</gene>
<proteinExistence type="predicted"/>
<dbReference type="Proteomes" id="UP001516400">
    <property type="component" value="Unassembled WGS sequence"/>
</dbReference>
<evidence type="ECO:0000313" key="1">
    <source>
        <dbReference type="EMBL" id="KAL3287856.1"/>
    </source>
</evidence>
<name>A0ABD2PB20_9CUCU</name>
<feature type="non-terminal residue" evidence="1">
    <location>
        <position position="124"/>
    </location>
</feature>
<dbReference type="EMBL" id="JABFTP020000185">
    <property type="protein sequence ID" value="KAL3287856.1"/>
    <property type="molecule type" value="Genomic_DNA"/>
</dbReference>
<accession>A0ABD2PB20</accession>
<keyword evidence="2" id="KW-1185">Reference proteome</keyword>
<dbReference type="AlphaFoldDB" id="A0ABD2PB20"/>
<sequence>MVALYRPPRGSMDVFLDKLDCPETVTQEKHYNICIAGDYNINLLKEKRKKKAINNNKYPIFDSDEVKQIRNTLDAINTIFKVTRSNGAYIAYKKCKEILRQKIEFVKKKHHLGLIQESNNKIKI</sequence>
<comment type="caution">
    <text evidence="1">The sequence shown here is derived from an EMBL/GenBank/DDBJ whole genome shotgun (WGS) entry which is preliminary data.</text>
</comment>
<protein>
    <submittedName>
        <fullName evidence="1">Uncharacterized protein</fullName>
    </submittedName>
</protein>